<reference evidence="2 3" key="1">
    <citation type="journal article" date="2017" name="Gigascience">
        <title>Draft genome of the honey bee ectoparasitic mite, Tropilaelaps mercedesae, is shaped by the parasitic life history.</title>
        <authorList>
            <person name="Dong X."/>
            <person name="Armstrong S.D."/>
            <person name="Xia D."/>
            <person name="Makepeace B.L."/>
            <person name="Darby A.C."/>
            <person name="Kadowaki T."/>
        </authorList>
    </citation>
    <scope>NUCLEOTIDE SEQUENCE [LARGE SCALE GENOMIC DNA]</scope>
    <source>
        <strain evidence="2">Wuxi-XJTLU</strain>
    </source>
</reference>
<gene>
    <name evidence="2" type="ORF">BIW11_11050</name>
</gene>
<feature type="chain" id="PRO_5012506422" evidence="1">
    <location>
        <begin position="33"/>
        <end position="141"/>
    </location>
</feature>
<feature type="signal peptide" evidence="1">
    <location>
        <begin position="1"/>
        <end position="32"/>
    </location>
</feature>
<dbReference type="Proteomes" id="UP000192247">
    <property type="component" value="Unassembled WGS sequence"/>
</dbReference>
<dbReference type="EMBL" id="MNPL01014799">
    <property type="protein sequence ID" value="OQR71359.1"/>
    <property type="molecule type" value="Genomic_DNA"/>
</dbReference>
<protein>
    <submittedName>
        <fullName evidence="2">Uncharacterized protein</fullName>
    </submittedName>
</protein>
<evidence type="ECO:0000313" key="3">
    <source>
        <dbReference type="Proteomes" id="UP000192247"/>
    </source>
</evidence>
<keyword evidence="1" id="KW-0732">Signal</keyword>
<name>A0A1V9XCX3_9ACAR</name>
<dbReference type="AlphaFoldDB" id="A0A1V9XCX3"/>
<accession>A0A1V9XCX3</accession>
<proteinExistence type="predicted"/>
<evidence type="ECO:0000256" key="1">
    <source>
        <dbReference type="SAM" id="SignalP"/>
    </source>
</evidence>
<evidence type="ECO:0000313" key="2">
    <source>
        <dbReference type="EMBL" id="OQR71359.1"/>
    </source>
</evidence>
<dbReference type="OrthoDB" id="10468144at2759"/>
<sequence>MAPISCTPSKHELLGAAIVTLVMMASCSSSYAESDWAERRWEARFDACETADSYVFIKSPDDQECAVLCGRIPTPKVIPLANGSICKTNKGEPGAIARATVASVLLVKSHKWSKESTNEQYPLDLDEGLGQGGLLTLESSY</sequence>
<organism evidence="2 3">
    <name type="scientific">Tropilaelaps mercedesae</name>
    <dbReference type="NCBI Taxonomy" id="418985"/>
    <lineage>
        <taxon>Eukaryota</taxon>
        <taxon>Metazoa</taxon>
        <taxon>Ecdysozoa</taxon>
        <taxon>Arthropoda</taxon>
        <taxon>Chelicerata</taxon>
        <taxon>Arachnida</taxon>
        <taxon>Acari</taxon>
        <taxon>Parasitiformes</taxon>
        <taxon>Mesostigmata</taxon>
        <taxon>Gamasina</taxon>
        <taxon>Dermanyssoidea</taxon>
        <taxon>Laelapidae</taxon>
        <taxon>Tropilaelaps</taxon>
    </lineage>
</organism>
<comment type="caution">
    <text evidence="2">The sequence shown here is derived from an EMBL/GenBank/DDBJ whole genome shotgun (WGS) entry which is preliminary data.</text>
</comment>
<dbReference type="InParanoid" id="A0A1V9XCX3"/>
<keyword evidence="3" id="KW-1185">Reference proteome</keyword>